<accession>A0A1I0CD45</accession>
<reference evidence="2" key="1">
    <citation type="submission" date="2016-10" db="EMBL/GenBank/DDBJ databases">
        <authorList>
            <person name="de Groot N.N."/>
        </authorList>
    </citation>
    <scope>NUCLEOTIDE SEQUENCE [LARGE SCALE GENOMIC DNA]</scope>
    <source>
        <strain evidence="2">CDM_6</strain>
    </source>
</reference>
<organism evidence="2 3">
    <name type="scientific">Natrinema hispanicum</name>
    <dbReference type="NCBI Taxonomy" id="392421"/>
    <lineage>
        <taxon>Archaea</taxon>
        <taxon>Methanobacteriati</taxon>
        <taxon>Methanobacteriota</taxon>
        <taxon>Stenosarchaea group</taxon>
        <taxon>Halobacteria</taxon>
        <taxon>Halobacteriales</taxon>
        <taxon>Natrialbaceae</taxon>
        <taxon>Natrinema</taxon>
    </lineage>
</organism>
<evidence type="ECO:0000313" key="1">
    <source>
        <dbReference type="EMBL" id="SDC49801.1"/>
    </source>
</evidence>
<gene>
    <name evidence="2" type="ORF">SAMN04488694_104130</name>
    <name evidence="1" type="ORF">SAMN05192552_1004172</name>
</gene>
<protein>
    <recommendedName>
        <fullName evidence="5">Small CPxCG-related zinc finger protein</fullName>
    </recommendedName>
</protein>
<dbReference type="EMBL" id="FMZP01000004">
    <property type="protein sequence ID" value="SDC49801.1"/>
    <property type="molecule type" value="Genomic_DNA"/>
</dbReference>
<dbReference type="Proteomes" id="UP000199320">
    <property type="component" value="Unassembled WGS sequence"/>
</dbReference>
<name>A0A1I0CD45_9EURY</name>
<evidence type="ECO:0008006" key="5">
    <source>
        <dbReference type="Google" id="ProtNLM"/>
    </source>
</evidence>
<dbReference type="Proteomes" id="UP000324021">
    <property type="component" value="Unassembled WGS sequence"/>
</dbReference>
<reference evidence="3 4" key="2">
    <citation type="submission" date="2016-10" db="EMBL/GenBank/DDBJ databases">
        <authorList>
            <person name="Varghese N."/>
            <person name="Submissions S."/>
        </authorList>
    </citation>
    <scope>NUCLEOTIDE SEQUENCE [LARGE SCALE GENOMIC DNA]</scope>
    <source>
        <strain evidence="1 4">CDM_1</strain>
        <strain evidence="3">CDM_6</strain>
    </source>
</reference>
<keyword evidence="3" id="KW-1185">Reference proteome</keyword>
<sequence length="42" mass="4628">MAISQRSPDTDYRCPDCSGVLTARYDSLVCDDCGYTPRHGSD</sequence>
<evidence type="ECO:0000313" key="4">
    <source>
        <dbReference type="Proteomes" id="UP000324021"/>
    </source>
</evidence>
<evidence type="ECO:0000313" key="2">
    <source>
        <dbReference type="EMBL" id="SET17491.1"/>
    </source>
</evidence>
<proteinExistence type="predicted"/>
<dbReference type="EMBL" id="FOIC01000004">
    <property type="protein sequence ID" value="SET17491.1"/>
    <property type="molecule type" value="Genomic_DNA"/>
</dbReference>
<dbReference type="RefSeq" id="WP_262488508.1">
    <property type="nucleotide sequence ID" value="NZ_FMZP01000004.1"/>
</dbReference>
<evidence type="ECO:0000313" key="3">
    <source>
        <dbReference type="Proteomes" id="UP000199320"/>
    </source>
</evidence>
<dbReference type="AlphaFoldDB" id="A0A1I0CD45"/>